<organism evidence="3">
    <name type="scientific">Darwinula stevensoni</name>
    <dbReference type="NCBI Taxonomy" id="69355"/>
    <lineage>
        <taxon>Eukaryota</taxon>
        <taxon>Metazoa</taxon>
        <taxon>Ecdysozoa</taxon>
        <taxon>Arthropoda</taxon>
        <taxon>Crustacea</taxon>
        <taxon>Oligostraca</taxon>
        <taxon>Ostracoda</taxon>
        <taxon>Podocopa</taxon>
        <taxon>Podocopida</taxon>
        <taxon>Darwinulocopina</taxon>
        <taxon>Darwinuloidea</taxon>
        <taxon>Darwinulidae</taxon>
        <taxon>Darwinula</taxon>
    </lineage>
</organism>
<dbReference type="SMART" id="SM00181">
    <property type="entry name" value="EGF"/>
    <property type="match status" value="4"/>
</dbReference>
<dbReference type="OrthoDB" id="4405280at2759"/>
<dbReference type="InterPro" id="IPR000742">
    <property type="entry name" value="EGF"/>
</dbReference>
<accession>A0A7R8WYA5</accession>
<evidence type="ECO:0000256" key="1">
    <source>
        <dbReference type="PROSITE-ProRule" id="PRU00076"/>
    </source>
</evidence>
<feature type="disulfide bond" evidence="1">
    <location>
        <begin position="296"/>
        <end position="306"/>
    </location>
</feature>
<evidence type="ECO:0000259" key="2">
    <source>
        <dbReference type="PROSITE" id="PS50026"/>
    </source>
</evidence>
<dbReference type="EMBL" id="LR899548">
    <property type="protein sequence ID" value="CAD7240417.1"/>
    <property type="molecule type" value="Genomic_DNA"/>
</dbReference>
<feature type="domain" description="EGF-like" evidence="2">
    <location>
        <begin position="234"/>
        <end position="271"/>
    </location>
</feature>
<keyword evidence="1" id="KW-0245">EGF-like domain</keyword>
<dbReference type="AlphaFoldDB" id="A0A7R8WYA5"/>
<dbReference type="EMBL" id="CAJPEV010000031">
    <property type="protein sequence ID" value="CAG0879117.1"/>
    <property type="molecule type" value="Genomic_DNA"/>
</dbReference>
<comment type="caution">
    <text evidence="1">Lacks conserved residue(s) required for the propagation of feature annotation.</text>
</comment>
<dbReference type="InterPro" id="IPR032675">
    <property type="entry name" value="LRR_dom_sf"/>
</dbReference>
<name>A0A7R8WYA5_9CRUS</name>
<dbReference type="Proteomes" id="UP000677054">
    <property type="component" value="Unassembled WGS sequence"/>
</dbReference>
<evidence type="ECO:0000313" key="3">
    <source>
        <dbReference type="EMBL" id="CAD7240417.1"/>
    </source>
</evidence>
<sequence length="610" mass="67865">MAMEFVIEDNMEVAELPEGLFGALSFQGIHIWNTAVKKVHPTAMLPLKQFLTYLAILDSRLENFPFNMLHQFQHLRELWLYNNLLTFVPAFKSDSLEILSLRANKITSVEFDGWATPKLREFGIARNPLSRLPSAAIKSMKNLEKFYSSECNLGPTLSRGVLEFQSKALQLITLWKNDISELDQGAITGLGPNTTVRLTNNKIAVLSEESFRPMLDILSKGDGVLHLDESEIDNADPCLPNPCGAHANCQASGGHPMCSCIYYGDPETGCIEGECVETHDCSDDRVCNDFYCTDPCPGTCGTGAQCIVRRHVPSCTCPAGHTGDPFERCRRLDPGNVSPHASVSSVRPFARPVSFMNLQRTRAIRRPAEKIPSARLHPIWLSAPAFPISSATPTKGAGEPFCRLRKGNRRPSATLDPVRPATRVISSRRNGKIHPFYFFRRFRKAECETDSACAQTQECRQYKCMNPCTDACGENAECRVEHHRAICSCPKDFLGDPRTHCYAECTVHEDCAYHKACVHFRCKDPCVGACGMNAECRVENHKAICSCPEGSTGHPSHHCKPLNPGLFLYFSFFPPLLLSMIGGRKVTRKSEERRFCGSRFKTVTGHPGRG</sequence>
<proteinExistence type="predicted"/>
<dbReference type="InterPro" id="IPR009030">
    <property type="entry name" value="Growth_fac_rcpt_cys_sf"/>
</dbReference>
<keyword evidence="1" id="KW-1015">Disulfide bond</keyword>
<dbReference type="PROSITE" id="PS50026">
    <property type="entry name" value="EGF_3"/>
    <property type="match status" value="2"/>
</dbReference>
<dbReference type="PANTHER" id="PTHR22963">
    <property type="entry name" value="ENDOGLIN-RELATED"/>
    <property type="match status" value="1"/>
</dbReference>
<reference evidence="3" key="1">
    <citation type="submission" date="2020-11" db="EMBL/GenBank/DDBJ databases">
        <authorList>
            <person name="Tran Van P."/>
        </authorList>
    </citation>
    <scope>NUCLEOTIDE SEQUENCE</scope>
</reference>
<protein>
    <recommendedName>
        <fullName evidence="2">EGF-like domain-containing protein</fullName>
    </recommendedName>
</protein>
<dbReference type="SUPFAM" id="SSF52058">
    <property type="entry name" value="L domain-like"/>
    <property type="match status" value="1"/>
</dbReference>
<keyword evidence="4" id="KW-1185">Reference proteome</keyword>
<feature type="domain" description="EGF-like" evidence="2">
    <location>
        <begin position="293"/>
        <end position="330"/>
    </location>
</feature>
<dbReference type="SUPFAM" id="SSF57184">
    <property type="entry name" value="Growth factor receptor domain"/>
    <property type="match status" value="1"/>
</dbReference>
<dbReference type="PANTHER" id="PTHR22963:SF39">
    <property type="entry name" value="DUMPY"/>
    <property type="match status" value="1"/>
</dbReference>
<gene>
    <name evidence="3" type="ORF">DSTB1V02_LOCUS441</name>
</gene>
<dbReference type="Gene3D" id="3.80.10.10">
    <property type="entry name" value="Ribonuclease Inhibitor"/>
    <property type="match status" value="1"/>
</dbReference>
<evidence type="ECO:0000313" key="4">
    <source>
        <dbReference type="Proteomes" id="UP000677054"/>
    </source>
</evidence>